<sequence length="73" mass="8020">MAVGAVAAAAHGAALVVYLNYFGKVVNLLNRFDEKVFDKFKKVLDGGVCRIELHQFSRLHFVEFVSSCSLCAV</sequence>
<keyword evidence="2" id="KW-1185">Reference proteome</keyword>
<reference evidence="1" key="1">
    <citation type="journal article" date="2023" name="Nat. Commun.">
        <title>Diploid and tetraploid genomes of Acorus and the evolution of monocots.</title>
        <authorList>
            <person name="Ma L."/>
            <person name="Liu K.W."/>
            <person name="Li Z."/>
            <person name="Hsiao Y.Y."/>
            <person name="Qi Y."/>
            <person name="Fu T."/>
            <person name="Tang G.D."/>
            <person name="Zhang D."/>
            <person name="Sun W.H."/>
            <person name="Liu D.K."/>
            <person name="Li Y."/>
            <person name="Chen G.Z."/>
            <person name="Liu X.D."/>
            <person name="Liao X.Y."/>
            <person name="Jiang Y.T."/>
            <person name="Yu X."/>
            <person name="Hao Y."/>
            <person name="Huang J."/>
            <person name="Zhao X.W."/>
            <person name="Ke S."/>
            <person name="Chen Y.Y."/>
            <person name="Wu W.L."/>
            <person name="Hsu J.L."/>
            <person name="Lin Y.F."/>
            <person name="Huang M.D."/>
            <person name="Li C.Y."/>
            <person name="Huang L."/>
            <person name="Wang Z.W."/>
            <person name="Zhao X."/>
            <person name="Zhong W.Y."/>
            <person name="Peng D.H."/>
            <person name="Ahmad S."/>
            <person name="Lan S."/>
            <person name="Zhang J.S."/>
            <person name="Tsai W.C."/>
            <person name="Van de Peer Y."/>
            <person name="Liu Z.J."/>
        </authorList>
    </citation>
    <scope>NUCLEOTIDE SEQUENCE</scope>
    <source>
        <strain evidence="1">CP</strain>
    </source>
</reference>
<comment type="caution">
    <text evidence="1">The sequence shown here is derived from an EMBL/GenBank/DDBJ whole genome shotgun (WGS) entry which is preliminary data.</text>
</comment>
<dbReference type="EMBL" id="JAUJYO010000022">
    <property type="protein sequence ID" value="KAK1282670.1"/>
    <property type="molecule type" value="Genomic_DNA"/>
</dbReference>
<organism evidence="1 2">
    <name type="scientific">Acorus calamus</name>
    <name type="common">Sweet flag</name>
    <dbReference type="NCBI Taxonomy" id="4465"/>
    <lineage>
        <taxon>Eukaryota</taxon>
        <taxon>Viridiplantae</taxon>
        <taxon>Streptophyta</taxon>
        <taxon>Embryophyta</taxon>
        <taxon>Tracheophyta</taxon>
        <taxon>Spermatophyta</taxon>
        <taxon>Magnoliopsida</taxon>
        <taxon>Liliopsida</taxon>
        <taxon>Acoraceae</taxon>
        <taxon>Acorus</taxon>
    </lineage>
</organism>
<dbReference type="Proteomes" id="UP001180020">
    <property type="component" value="Unassembled WGS sequence"/>
</dbReference>
<dbReference type="AlphaFoldDB" id="A0AAV9C0P6"/>
<protein>
    <submittedName>
        <fullName evidence="1">ABC transporter B family member 20</fullName>
    </submittedName>
</protein>
<gene>
    <name evidence="1" type="primary">ABCB20</name>
    <name evidence="1" type="ORF">QJS10_CPB22g00650</name>
</gene>
<reference evidence="1" key="2">
    <citation type="submission" date="2023-06" db="EMBL/GenBank/DDBJ databases">
        <authorList>
            <person name="Ma L."/>
            <person name="Liu K.-W."/>
            <person name="Li Z."/>
            <person name="Hsiao Y.-Y."/>
            <person name="Qi Y."/>
            <person name="Fu T."/>
            <person name="Tang G."/>
            <person name="Zhang D."/>
            <person name="Sun W.-H."/>
            <person name="Liu D.-K."/>
            <person name="Li Y."/>
            <person name="Chen G.-Z."/>
            <person name="Liu X.-D."/>
            <person name="Liao X.-Y."/>
            <person name="Jiang Y.-T."/>
            <person name="Yu X."/>
            <person name="Hao Y."/>
            <person name="Huang J."/>
            <person name="Zhao X.-W."/>
            <person name="Ke S."/>
            <person name="Chen Y.-Y."/>
            <person name="Wu W.-L."/>
            <person name="Hsu J.-L."/>
            <person name="Lin Y.-F."/>
            <person name="Huang M.-D."/>
            <person name="Li C.-Y."/>
            <person name="Huang L."/>
            <person name="Wang Z.-W."/>
            <person name="Zhao X."/>
            <person name="Zhong W.-Y."/>
            <person name="Peng D.-H."/>
            <person name="Ahmad S."/>
            <person name="Lan S."/>
            <person name="Zhang J.-S."/>
            <person name="Tsai W.-C."/>
            <person name="Van De Peer Y."/>
            <person name="Liu Z.-J."/>
        </authorList>
    </citation>
    <scope>NUCLEOTIDE SEQUENCE</scope>
    <source>
        <strain evidence="1">CP</strain>
        <tissue evidence="1">Leaves</tissue>
    </source>
</reference>
<proteinExistence type="predicted"/>
<evidence type="ECO:0000313" key="2">
    <source>
        <dbReference type="Proteomes" id="UP001180020"/>
    </source>
</evidence>
<evidence type="ECO:0000313" key="1">
    <source>
        <dbReference type="EMBL" id="KAK1282670.1"/>
    </source>
</evidence>
<name>A0AAV9C0P6_ACOCL</name>
<accession>A0AAV9C0P6</accession>